<feature type="compositionally biased region" description="Polar residues" evidence="6">
    <location>
        <begin position="534"/>
        <end position="549"/>
    </location>
</feature>
<name>A0AA36DMK0_CYLNA</name>
<dbReference type="AlphaFoldDB" id="A0AA36DMK0"/>
<comment type="caution">
    <text evidence="9">The sequence shown here is derived from an EMBL/GenBank/DDBJ whole genome shotgun (WGS) entry which is preliminary data.</text>
</comment>
<evidence type="ECO:0000313" key="9">
    <source>
        <dbReference type="EMBL" id="CAJ0589951.1"/>
    </source>
</evidence>
<accession>A0AA36DMK0</accession>
<evidence type="ECO:0000256" key="5">
    <source>
        <dbReference type="ARBA" id="ARBA00023242"/>
    </source>
</evidence>
<dbReference type="PROSITE" id="PS50888">
    <property type="entry name" value="BHLH"/>
    <property type="match status" value="1"/>
</dbReference>
<dbReference type="Pfam" id="PF23171">
    <property type="entry name" value="bHLH_HIF1A"/>
    <property type="match status" value="1"/>
</dbReference>
<evidence type="ECO:0000256" key="3">
    <source>
        <dbReference type="ARBA" id="ARBA00023015"/>
    </source>
</evidence>
<dbReference type="Pfam" id="PF00989">
    <property type="entry name" value="PAS"/>
    <property type="match status" value="1"/>
</dbReference>
<evidence type="ECO:0000256" key="1">
    <source>
        <dbReference type="ARBA" id="ARBA00004123"/>
    </source>
</evidence>
<dbReference type="Proteomes" id="UP001176961">
    <property type="component" value="Unassembled WGS sequence"/>
</dbReference>
<dbReference type="EMBL" id="CATQJL010000001">
    <property type="protein sequence ID" value="CAJ0589951.1"/>
    <property type="molecule type" value="Genomic_DNA"/>
</dbReference>
<dbReference type="GO" id="GO:0000977">
    <property type="term" value="F:RNA polymerase II transcription regulatory region sequence-specific DNA binding"/>
    <property type="evidence" value="ECO:0007669"/>
    <property type="project" value="TreeGrafter"/>
</dbReference>
<dbReference type="Gene3D" id="3.30.450.20">
    <property type="entry name" value="PAS domain"/>
    <property type="match status" value="2"/>
</dbReference>
<dbReference type="SMART" id="SM00091">
    <property type="entry name" value="PAS"/>
    <property type="match status" value="2"/>
</dbReference>
<feature type="region of interest" description="Disordered" evidence="6">
    <location>
        <begin position="1"/>
        <end position="23"/>
    </location>
</feature>
<gene>
    <name evidence="9" type="ORF">CYNAS_LOCUS1934</name>
</gene>
<dbReference type="InterPro" id="IPR000014">
    <property type="entry name" value="PAS"/>
</dbReference>
<dbReference type="GO" id="GO:0010557">
    <property type="term" value="P:positive regulation of macromolecule biosynthetic process"/>
    <property type="evidence" value="ECO:0007669"/>
    <property type="project" value="UniProtKB-ARBA"/>
</dbReference>
<proteinExistence type="predicted"/>
<dbReference type="PANTHER" id="PTHR23043:SF17">
    <property type="entry name" value="PROTEIN SIMILAR"/>
    <property type="match status" value="1"/>
</dbReference>
<evidence type="ECO:0000313" key="10">
    <source>
        <dbReference type="Proteomes" id="UP001176961"/>
    </source>
</evidence>
<protein>
    <submittedName>
        <fullName evidence="9">Uncharacterized protein</fullName>
    </submittedName>
</protein>
<dbReference type="InterPro" id="IPR013767">
    <property type="entry name" value="PAS_fold"/>
</dbReference>
<evidence type="ECO:0000256" key="4">
    <source>
        <dbReference type="ARBA" id="ARBA00023163"/>
    </source>
</evidence>
<dbReference type="CDD" id="cd00130">
    <property type="entry name" value="PAS"/>
    <property type="match status" value="2"/>
</dbReference>
<dbReference type="SUPFAM" id="SSF55785">
    <property type="entry name" value="PYP-like sensor domain (PAS domain)"/>
    <property type="match status" value="2"/>
</dbReference>
<keyword evidence="4" id="KW-0804">Transcription</keyword>
<keyword evidence="3" id="KW-0805">Transcription regulation</keyword>
<dbReference type="GO" id="GO:0000981">
    <property type="term" value="F:DNA-binding transcription factor activity, RNA polymerase II-specific"/>
    <property type="evidence" value="ECO:0007669"/>
    <property type="project" value="TreeGrafter"/>
</dbReference>
<dbReference type="GO" id="GO:0005634">
    <property type="term" value="C:nucleus"/>
    <property type="evidence" value="ECO:0007669"/>
    <property type="project" value="UniProtKB-SubCell"/>
</dbReference>
<organism evidence="9 10">
    <name type="scientific">Cylicocyclus nassatus</name>
    <name type="common">Nematode worm</name>
    <dbReference type="NCBI Taxonomy" id="53992"/>
    <lineage>
        <taxon>Eukaryota</taxon>
        <taxon>Metazoa</taxon>
        <taxon>Ecdysozoa</taxon>
        <taxon>Nematoda</taxon>
        <taxon>Chromadorea</taxon>
        <taxon>Rhabditida</taxon>
        <taxon>Rhabditina</taxon>
        <taxon>Rhabditomorpha</taxon>
        <taxon>Strongyloidea</taxon>
        <taxon>Strongylidae</taxon>
        <taxon>Cylicocyclus</taxon>
    </lineage>
</organism>
<sequence>MDPSDTRKRNMEKRRETSRYAARDRRGKESEIFSDLRAVVPIVDEGSVTHLDRIAVLRVSSAWCRIRKTAPNVLKPSLVGPEVTKIGQELWCEDTITEALDGFIIIADSDGTILCVTESVCLYLGLSQTDLVGRGLKEFLHPNDYAEYVEATNALGAVLVEHPDVSKSPENGLYAELRMKTVITQRGRNLNLKSALYKPISFILRAERSLGGHVVRMHASSEPAGQGSVNAHATALTKYADTPTGSFMTRHTSDMRISYVHDRLNYILRNELKTLMGASFFELIDPSDLLSFRESMKVLFAKGHVRTPLYRLLAANNAVVWVTTEASTVNHTSKGQRAQYVICVHHIAGIKSAIEDATSVPEGIPAGIAVQIKKEVDDTRDYMGRQPHVDASGATDFQMQPFSGREDFSVMTRLLSFGDAEASKASTIEGCGEIRSRAYSDTFFRSQSECASQSFGQLERHSPPSDPSLAATRVVATPSCSPTDEGSPAGTLARGGGAGSSCSPLAEGVSQCGLYSPPSSARSSLTGKHDRHLGSSQPAPRPRSLSTVSAPNAVALSSNLLTGTRDDTSSLLSSLSAAIARSSTHGSLPTMTVYPSATAHSTPTFEDIPFEEPNLDSIAVRAPYVSRNGAYDNLGTSLEGTTFGVDELSTVDLSNEDFNSMFEQVIAQSRPSAGRAVLGNTSSDSYMHNYAMAGPMISGAGVSNRSRSPPLKRPVVTSVYEENELKPLSMGAGVYCGSTLYWPAENMWSDQQRVFQQQYGAGVSRQV</sequence>
<evidence type="ECO:0000259" key="8">
    <source>
        <dbReference type="PROSITE" id="PS50888"/>
    </source>
</evidence>
<keyword evidence="2" id="KW-0677">Repeat</keyword>
<evidence type="ECO:0000256" key="6">
    <source>
        <dbReference type="SAM" id="MobiDB-lite"/>
    </source>
</evidence>
<dbReference type="PROSITE" id="PS50112">
    <property type="entry name" value="PAS"/>
    <property type="match status" value="1"/>
</dbReference>
<dbReference type="NCBIfam" id="TIGR00229">
    <property type="entry name" value="sensory_box"/>
    <property type="match status" value="1"/>
</dbReference>
<reference evidence="9" key="1">
    <citation type="submission" date="2023-07" db="EMBL/GenBank/DDBJ databases">
        <authorList>
            <consortium name="CYATHOMIX"/>
        </authorList>
    </citation>
    <scope>NUCLEOTIDE SEQUENCE</scope>
    <source>
        <strain evidence="9">N/A</strain>
    </source>
</reference>
<keyword evidence="10" id="KW-1185">Reference proteome</keyword>
<feature type="region of interest" description="Disordered" evidence="6">
    <location>
        <begin position="516"/>
        <end position="549"/>
    </location>
</feature>
<keyword evidence="5" id="KW-0539">Nucleus</keyword>
<feature type="domain" description="PAS" evidence="7">
    <location>
        <begin position="96"/>
        <end position="162"/>
    </location>
</feature>
<dbReference type="GO" id="GO:0046983">
    <property type="term" value="F:protein dimerization activity"/>
    <property type="evidence" value="ECO:0007669"/>
    <property type="project" value="InterPro"/>
</dbReference>
<feature type="compositionally biased region" description="Polar residues" evidence="6">
    <location>
        <begin position="517"/>
        <end position="526"/>
    </location>
</feature>
<evidence type="ECO:0000256" key="2">
    <source>
        <dbReference type="ARBA" id="ARBA00022737"/>
    </source>
</evidence>
<dbReference type="GO" id="GO:0071456">
    <property type="term" value="P:cellular response to hypoxia"/>
    <property type="evidence" value="ECO:0007669"/>
    <property type="project" value="TreeGrafter"/>
</dbReference>
<dbReference type="PANTHER" id="PTHR23043">
    <property type="entry name" value="HYPOXIA-INDUCIBLE FACTOR 1 ALPHA"/>
    <property type="match status" value="1"/>
</dbReference>
<feature type="region of interest" description="Disordered" evidence="6">
    <location>
        <begin position="454"/>
        <end position="500"/>
    </location>
</feature>
<evidence type="ECO:0000259" key="7">
    <source>
        <dbReference type="PROSITE" id="PS50112"/>
    </source>
</evidence>
<feature type="domain" description="BHLH" evidence="8">
    <location>
        <begin position="13"/>
        <end position="67"/>
    </location>
</feature>
<dbReference type="InterPro" id="IPR011598">
    <property type="entry name" value="bHLH_dom"/>
</dbReference>
<dbReference type="InterPro" id="IPR035965">
    <property type="entry name" value="PAS-like_dom_sf"/>
</dbReference>
<dbReference type="Pfam" id="PF14598">
    <property type="entry name" value="PAS_11"/>
    <property type="match status" value="1"/>
</dbReference>
<comment type="subcellular location">
    <subcellularLocation>
        <location evidence="1">Nucleus</location>
    </subcellularLocation>
</comment>